<feature type="compositionally biased region" description="Pro residues" evidence="2">
    <location>
        <begin position="39"/>
        <end position="59"/>
    </location>
</feature>
<feature type="compositionally biased region" description="Low complexity" evidence="2">
    <location>
        <begin position="24"/>
        <end position="38"/>
    </location>
</feature>
<feature type="region of interest" description="Disordered" evidence="2">
    <location>
        <begin position="1"/>
        <end position="88"/>
    </location>
</feature>
<dbReference type="EMBL" id="CADCUO010000002">
    <property type="protein sequence ID" value="CAA9370495.1"/>
    <property type="molecule type" value="Genomic_DNA"/>
</dbReference>
<organism evidence="3">
    <name type="scientific">uncultured Propionibacteriaceae bacterium</name>
    <dbReference type="NCBI Taxonomy" id="257457"/>
    <lineage>
        <taxon>Bacteria</taxon>
        <taxon>Bacillati</taxon>
        <taxon>Actinomycetota</taxon>
        <taxon>Actinomycetes</taxon>
        <taxon>Propionibacteriales</taxon>
        <taxon>Propionibacteriaceae</taxon>
        <taxon>environmental samples</taxon>
    </lineage>
</organism>
<feature type="compositionally biased region" description="Polar residues" evidence="2">
    <location>
        <begin position="75"/>
        <end position="87"/>
    </location>
</feature>
<comment type="similarity">
    <text evidence="1">Belongs to the UPF0145 family.</text>
</comment>
<gene>
    <name evidence="3" type="ORF">AVDCRST_MAG75-13</name>
</gene>
<feature type="compositionally biased region" description="Pro residues" evidence="2">
    <location>
        <begin position="294"/>
        <end position="305"/>
    </location>
</feature>
<reference evidence="3" key="1">
    <citation type="submission" date="2020-02" db="EMBL/GenBank/DDBJ databases">
        <authorList>
            <person name="Meier V. D."/>
        </authorList>
    </citation>
    <scope>NUCLEOTIDE SEQUENCE</scope>
    <source>
        <strain evidence="3">AVDCRST_MAG75</strain>
    </source>
</reference>
<dbReference type="Pfam" id="PF01906">
    <property type="entry name" value="YbjQ_1"/>
    <property type="match status" value="1"/>
</dbReference>
<evidence type="ECO:0000313" key="3">
    <source>
        <dbReference type="EMBL" id="CAA9370495.1"/>
    </source>
</evidence>
<dbReference type="Gene3D" id="3.30.110.70">
    <property type="entry name" value="Hypothetical protein apc22750. Chain B"/>
    <property type="match status" value="1"/>
</dbReference>
<protein>
    <submittedName>
        <fullName evidence="3">Uncharacterized protein</fullName>
    </submittedName>
</protein>
<accession>A0A6J4MZH3</accession>
<dbReference type="PANTHER" id="PTHR34068">
    <property type="entry name" value="UPF0145 PROTEIN YBJQ"/>
    <property type="match status" value="1"/>
</dbReference>
<feature type="compositionally biased region" description="Low complexity" evidence="2">
    <location>
        <begin position="253"/>
        <end position="290"/>
    </location>
</feature>
<feature type="compositionally biased region" description="Gly residues" evidence="2">
    <location>
        <begin position="212"/>
        <end position="237"/>
    </location>
</feature>
<dbReference type="AlphaFoldDB" id="A0A6J4MZH3"/>
<evidence type="ECO:0000256" key="1">
    <source>
        <dbReference type="ARBA" id="ARBA00010751"/>
    </source>
</evidence>
<evidence type="ECO:0000256" key="2">
    <source>
        <dbReference type="SAM" id="MobiDB-lite"/>
    </source>
</evidence>
<feature type="compositionally biased region" description="Pro residues" evidence="2">
    <location>
        <begin position="7"/>
        <end position="23"/>
    </location>
</feature>
<dbReference type="SUPFAM" id="SSF117782">
    <property type="entry name" value="YbjQ-like"/>
    <property type="match status" value="1"/>
</dbReference>
<sequence length="305" mass="31031">MSNYGQQPPPGSQPYGQPQPNPYGQPQQPYGRPVQYGQPQPPYPGQPSPHGQPPQPPYGQPGYGRQPNQGYGAPTQWQQQPSAQTKPQVVERTVIVVTMDSVPGREIAGAIGEVLGVVARSRELPREMRTDNPLQDYATMLTRSRQEAVAQLAEMAEAAGAEAVVGLRFDSSEITPSLSEIVAYGTAVRLVPLAAEASEHEGAVAGEQAAAVGGGADGGGPDGGGADGGGPDGGGAQVIGVPPAQGDGDLASAGAPTAPNATDPAPTDAAPTDAAGTDPTDPAAIDPAATSPGQWPPPEQWRPRA</sequence>
<name>A0A6J4MZH3_9ACTN</name>
<proteinExistence type="inferred from homology"/>
<dbReference type="InterPro" id="IPR002765">
    <property type="entry name" value="UPF0145_YbjQ-like"/>
</dbReference>
<feature type="region of interest" description="Disordered" evidence="2">
    <location>
        <begin position="198"/>
        <end position="305"/>
    </location>
</feature>
<dbReference type="InterPro" id="IPR035439">
    <property type="entry name" value="UPF0145_dom_sf"/>
</dbReference>
<dbReference type="PANTHER" id="PTHR34068:SF2">
    <property type="entry name" value="UPF0145 PROTEIN SCO3412"/>
    <property type="match status" value="1"/>
</dbReference>
<feature type="compositionally biased region" description="Low complexity" evidence="2">
    <location>
        <begin position="63"/>
        <end position="72"/>
    </location>
</feature>